<dbReference type="Pfam" id="PF17866">
    <property type="entry name" value="AAA_lid_6"/>
    <property type="match status" value="1"/>
</dbReference>
<dbReference type="Gene3D" id="1.10.8.60">
    <property type="match status" value="2"/>
</dbReference>
<comment type="similarity">
    <text evidence="1">Belongs to the CbxX/CfxQ family.</text>
</comment>
<dbReference type="EMBL" id="JAPQKH010000002">
    <property type="protein sequence ID" value="KAJ5114222.1"/>
    <property type="molecule type" value="Genomic_DNA"/>
</dbReference>
<evidence type="ECO:0000313" key="8">
    <source>
        <dbReference type="EMBL" id="KAJ5114222.1"/>
    </source>
</evidence>
<feature type="region of interest" description="Disordered" evidence="6">
    <location>
        <begin position="2185"/>
        <end position="2216"/>
    </location>
</feature>
<dbReference type="Pfam" id="PF13086">
    <property type="entry name" value="AAA_11"/>
    <property type="match status" value="1"/>
</dbReference>
<reference evidence="8" key="1">
    <citation type="submission" date="2022-11" db="EMBL/GenBank/DDBJ databases">
        <authorList>
            <person name="Petersen C."/>
        </authorList>
    </citation>
    <scope>NUCLEOTIDE SEQUENCE</scope>
    <source>
        <strain evidence="8">IBT 30069</strain>
    </source>
</reference>
<evidence type="ECO:0000256" key="1">
    <source>
        <dbReference type="ARBA" id="ARBA00010378"/>
    </source>
</evidence>
<sequence>MSMNSRSDRLAKYFTAVIQGKQEVRDLNNFKKLIEAILDNQDSCLTIERLVTSQKALDGLRNGLRFNLTSAFINNYTAKFIDVLRRPGIKLLCNGLFLETLIIIILEPRTLWNSLLEAFSTRKLDQDAVQALCWLTTELLSLPVSCAVDITTDTQILLSDGYILNSASVPLRNLGHKMKYLLDMKSSASTLLMSEETAGGRHDNDFADFRQIAILPTTGEMACTEKPFYRSVDEITQLVGSERIAAHVDNQFRLLREDMLSALRDDIQVATGAKKGRRSALRLRGLSLARISCIATDRQQRERLRPCTVGVTAKSGLERLNKLSKEDAKRFLINTPSFVKHRAFGCFLRNTEIVAFATIERNIDDLITSPPVVMLRVEGAEAMKKVALFLKLYDDVEFLVVDTATFAYEPILRCLQERVDFPLTEELFLNEGKELVKESALAPWDTINYLHLNHHSNMQKMLKTSMPVILDQSQRESLLAGLRQRLSMIQGPPGTGKSFIGALLIKVLNDQTNDKILVMCYTNHALDQFLEDLLDIGIDASNIVRLGAKSTTRTQPLGLREQRSTIRRPQSTWDTINALENQGDELRSTIESSFSEYQRLSLSSSKLLDYLEFEEPEYFEAFNIPEDEDGMSVVDKKGKAIAKTYLYDRWVQGKSSKPLTAHLSDQSRRIWALEQNLRDEKVQSWKRAFLDEQAESLAEKMKLLDQCQKKLSVTTRDHTREILKRKRIIGCTTTAAAMHAEDLKHVSPGIVLLEEAGEILESHVITAISPETKHLILIGDHLQLRPKINSYALSTERGDGYDLNVSLFERLIHAGYPHTTLQKQHRMCPEISALVRSLTYPLLEDDAKTKSRPEPRGLCDRVIFFNHQNLEESFSDISDRRDEGAKQSKRNVFEAEIVLKIVKYLGQQGYGTDKLVILTPYLGQLSLLRETLSKQNDPVLNDLDSHDLLQAGLLSHASANHSKRPIKISTIDNYQGEESEIVIASLTRSNKSGDIGFMSAPERLNVLLSRARNILIMVGNSETFVSSRKGQKSWRPLIDQLKASNHLYDGLPVKCEQHADKTSILRTKEDFDREAPDGGCSAPCGVKLSCGVHECPSKCHQLIDHSKMKCTKIIKWECPRGHTLSAACGKAKNSCPFCNKEDTIKKRKHERDAKLEAERQRKQSLYAQEIAELQSEASHLRRLKVDEVIDAERTRVLEQHREEIKQLQSPVETPIAKTVESVVGVVSTQDDEDASKNVANLVNSHSRPQSIQITQNLGTQPMTSKDKPKVNPKSQEPMPKKPPSKAEADWDHQKMYLNAKSPEVDALMGMVGLEVVKSKFLAIKAKVDTAVRQNVDLSRERFGTVLLGNPGTGKTTVARLYAKFLSAVGIISGDKFIETTGSRLSNEGVSQCQKMIEQLLKDGGGVVFIDEAYQMTQSGTFGGGQVLDFLLAEVENLTGKIVFILAGYQRPMEKFFAHNSGLPSRFPHSLMFDDFDDTELMVIINSWIEKTWKKQMKVDDGLGGLYCRILARRIGRGRGREGFANARAVENSMARVAERQSERLSFQRRQGGSSIDDFFLGGEDIIGLDPSQSLKRSKAWQRLQSMIGLADVKKTVEGLIDTIQYNYRREIDEQPVVGYSLNKVFLGNPGTGKTSVAKIYGQILVDIGLLSNGEVVVKNPSDFVGSVIGESEKNTKGILAATLGKVLVIDEAYGLFAGGTSDGTGAKSDPYRSAVVDTIVADVQSTPGDDQCVLLLGYKDQMEQMFQNVNPGLSRRFPIDQAFVFEDFSENELDLILDLKLKEQGYGVTDRARQVILEMLERARNRPHFGNAGEIDILLNAAKMQHQRRISSNVPKGGPLDSILDAADFDENFDRAEKTEASIAKMFEGVVGCENIVSKLEGYQQLVKSLKRLNMDPREQVPFNFVFRGPPGTGKTSTARKMGQIYYDMGLLASTEVIEVSATDLIGQYVGHSGPKTQKVLERGLGKVLFIDEAYRLAEGQFAKETMEELVDCITKPRFARKLIIILAGYDKDINRLMSINSGLTSRFPESLQFDSLSPRDCIELLANLLEKNKKDIFKKSGKNFDITCLYAAASDINQKLTDGFDALSKTASWASARDVDTLVKAIFGRTIKEPDSFRGPTLVLSRETVVDELQKMINERHSRENFQVKRSGMGLGPPEGLPLGTQFLDPPAINMEIQPLKSNTKSIDRVESSVEDCSNQQGLTPGRDSGVTDEDWNQLQKDKAASERAEKEYLEMVQKEEEQRKELLRLKEEENNVAQAVEEARRQQNEQLRAQLEQERLQREIERREQEEIARKLEIKRQAEADARRREQAIQVKLRSMGVCVQGFQWIKQSGGYRCAGGSHCVSDAELQ</sequence>
<dbReference type="InterPro" id="IPR000641">
    <property type="entry name" value="CbxX/CfxQ"/>
</dbReference>
<dbReference type="PANTHER" id="PTHR43392:SF2">
    <property type="entry name" value="AAA-TYPE ATPASE FAMILY PROTEIN _ ANKYRIN REPEAT FAMILY PROTEIN"/>
    <property type="match status" value="1"/>
</dbReference>
<evidence type="ECO:0000259" key="7">
    <source>
        <dbReference type="SMART" id="SM00382"/>
    </source>
</evidence>
<dbReference type="OrthoDB" id="2423195at2759"/>
<evidence type="ECO:0000256" key="6">
    <source>
        <dbReference type="SAM" id="MobiDB-lite"/>
    </source>
</evidence>
<dbReference type="GO" id="GO:0005524">
    <property type="term" value="F:ATP binding"/>
    <property type="evidence" value="ECO:0007669"/>
    <property type="project" value="UniProtKB-KW"/>
</dbReference>
<dbReference type="Pfam" id="PF00004">
    <property type="entry name" value="AAA"/>
    <property type="match status" value="3"/>
</dbReference>
<dbReference type="FunFam" id="1.10.8.60:FF:000160">
    <property type="entry name" value="WGS project CABT00000000 data, contig 2.55"/>
    <property type="match status" value="1"/>
</dbReference>
<dbReference type="InterPro" id="IPR041679">
    <property type="entry name" value="DNA2/NAM7-like_C"/>
</dbReference>
<dbReference type="InterPro" id="IPR041627">
    <property type="entry name" value="AAA_lid_6"/>
</dbReference>
<feature type="region of interest" description="Disordered" evidence="6">
    <location>
        <begin position="1241"/>
        <end position="1288"/>
    </location>
</feature>
<dbReference type="InterPro" id="IPR050773">
    <property type="entry name" value="CbxX/CfxQ_RuBisCO_ESX"/>
</dbReference>
<name>A0A9W9G913_9EURO</name>
<dbReference type="CDD" id="cd06008">
    <property type="entry name" value="NF-X1-zinc-finger"/>
    <property type="match status" value="1"/>
</dbReference>
<keyword evidence="2" id="KW-0547">Nucleotide-binding</keyword>
<organism evidence="8 9">
    <name type="scientific">Penicillium angulare</name>
    <dbReference type="NCBI Taxonomy" id="116970"/>
    <lineage>
        <taxon>Eukaryota</taxon>
        <taxon>Fungi</taxon>
        <taxon>Dikarya</taxon>
        <taxon>Ascomycota</taxon>
        <taxon>Pezizomycotina</taxon>
        <taxon>Eurotiomycetes</taxon>
        <taxon>Eurotiomycetidae</taxon>
        <taxon>Eurotiales</taxon>
        <taxon>Aspergillaceae</taxon>
        <taxon>Penicillium</taxon>
    </lineage>
</organism>
<dbReference type="SMART" id="SM00382">
    <property type="entry name" value="AAA"/>
    <property type="match status" value="4"/>
</dbReference>
<evidence type="ECO:0000256" key="4">
    <source>
        <dbReference type="ARBA" id="ARBA00022840"/>
    </source>
</evidence>
<comment type="caution">
    <text evidence="8">The sequence shown here is derived from an EMBL/GenBank/DDBJ whole genome shotgun (WGS) entry which is preliminary data.</text>
</comment>
<dbReference type="FunFam" id="3.40.50.300:FF:000216">
    <property type="entry name" value="Type VII secretion ATPase EccA"/>
    <property type="match status" value="3"/>
</dbReference>
<dbReference type="Gene3D" id="3.40.50.300">
    <property type="entry name" value="P-loop containing nucleotide triphosphate hydrolases"/>
    <property type="match status" value="5"/>
</dbReference>
<dbReference type="Proteomes" id="UP001149165">
    <property type="component" value="Unassembled WGS sequence"/>
</dbReference>
<feature type="compositionally biased region" description="Polar residues" evidence="6">
    <location>
        <begin position="1241"/>
        <end position="1263"/>
    </location>
</feature>
<feature type="domain" description="AAA+ ATPase" evidence="7">
    <location>
        <begin position="1619"/>
        <end position="1769"/>
    </location>
</feature>
<keyword evidence="3" id="KW-0378">Hydrolase</keyword>
<dbReference type="InterPro" id="IPR003593">
    <property type="entry name" value="AAA+_ATPase"/>
</dbReference>
<dbReference type="PANTHER" id="PTHR43392">
    <property type="entry name" value="AAA-TYPE ATPASE FAMILY PROTEIN / ANKYRIN REPEAT FAMILY PROTEIN"/>
    <property type="match status" value="1"/>
</dbReference>
<keyword evidence="4" id="KW-0067">ATP-binding</keyword>
<dbReference type="CDD" id="cd18808">
    <property type="entry name" value="SF1_C_Upf1"/>
    <property type="match status" value="1"/>
</dbReference>
<dbReference type="SUPFAM" id="SSF52540">
    <property type="entry name" value="P-loop containing nucleoside triphosphate hydrolases"/>
    <property type="match status" value="4"/>
</dbReference>
<accession>A0A9W9G913</accession>
<keyword evidence="3" id="KW-0347">Helicase</keyword>
<feature type="domain" description="AAA+ ATPase" evidence="7">
    <location>
        <begin position="1340"/>
        <end position="1476"/>
    </location>
</feature>
<dbReference type="InterPro" id="IPR047187">
    <property type="entry name" value="SF1_C_Upf1"/>
</dbReference>
<proteinExistence type="inferred from homology"/>
<dbReference type="FunFam" id="3.40.50.300:FF:001660">
    <property type="entry name" value="NF-X1 finger and helicase protein, putative"/>
    <property type="match status" value="1"/>
</dbReference>
<evidence type="ECO:0000313" key="9">
    <source>
        <dbReference type="Proteomes" id="UP001149165"/>
    </source>
</evidence>
<feature type="domain" description="AAA+ ATPase" evidence="7">
    <location>
        <begin position="483"/>
        <end position="789"/>
    </location>
</feature>
<dbReference type="Pfam" id="PF13087">
    <property type="entry name" value="AAA_12"/>
    <property type="match status" value="1"/>
</dbReference>
<dbReference type="CDD" id="cd00009">
    <property type="entry name" value="AAA"/>
    <property type="match status" value="2"/>
</dbReference>
<dbReference type="GO" id="GO:0016887">
    <property type="term" value="F:ATP hydrolysis activity"/>
    <property type="evidence" value="ECO:0007669"/>
    <property type="project" value="InterPro"/>
</dbReference>
<feature type="coiled-coil region" evidence="5">
    <location>
        <begin position="2227"/>
        <end position="2297"/>
    </location>
</feature>
<evidence type="ECO:0000256" key="3">
    <source>
        <dbReference type="ARBA" id="ARBA00022806"/>
    </source>
</evidence>
<keyword evidence="5" id="KW-0175">Coiled coil</keyword>
<dbReference type="InterPro" id="IPR041677">
    <property type="entry name" value="DNA2/NAM7_AAA_11"/>
</dbReference>
<protein>
    <recommendedName>
        <fullName evidence="7">AAA+ ATPase domain-containing protein</fullName>
    </recommendedName>
</protein>
<feature type="domain" description="AAA+ ATPase" evidence="7">
    <location>
        <begin position="1901"/>
        <end position="2038"/>
    </location>
</feature>
<dbReference type="PRINTS" id="PR00819">
    <property type="entry name" value="CBXCFQXSUPER"/>
</dbReference>
<gene>
    <name evidence="8" type="ORF">N7456_002756</name>
</gene>
<keyword evidence="9" id="KW-1185">Reference proteome</keyword>
<dbReference type="CDD" id="cd17936">
    <property type="entry name" value="EEXXEc_NFX1"/>
    <property type="match status" value="1"/>
</dbReference>
<dbReference type="InterPro" id="IPR003959">
    <property type="entry name" value="ATPase_AAA_core"/>
</dbReference>
<reference evidence="8" key="2">
    <citation type="journal article" date="2023" name="IMA Fungus">
        <title>Comparative genomic study of the Penicillium genus elucidates a diverse pangenome and 15 lateral gene transfer events.</title>
        <authorList>
            <person name="Petersen C."/>
            <person name="Sorensen T."/>
            <person name="Nielsen M.R."/>
            <person name="Sondergaard T.E."/>
            <person name="Sorensen J.L."/>
            <person name="Fitzpatrick D.A."/>
            <person name="Frisvad J.C."/>
            <person name="Nielsen K.L."/>
        </authorList>
    </citation>
    <scope>NUCLEOTIDE SEQUENCE</scope>
    <source>
        <strain evidence="8">IBT 30069</strain>
    </source>
</reference>
<dbReference type="InterPro" id="IPR027417">
    <property type="entry name" value="P-loop_NTPase"/>
</dbReference>
<dbReference type="GO" id="GO:0004386">
    <property type="term" value="F:helicase activity"/>
    <property type="evidence" value="ECO:0007669"/>
    <property type="project" value="InterPro"/>
</dbReference>
<evidence type="ECO:0000256" key="2">
    <source>
        <dbReference type="ARBA" id="ARBA00022741"/>
    </source>
</evidence>
<evidence type="ECO:0000256" key="5">
    <source>
        <dbReference type="SAM" id="Coils"/>
    </source>
</evidence>